<dbReference type="Proteomes" id="UP001283361">
    <property type="component" value="Unassembled WGS sequence"/>
</dbReference>
<evidence type="ECO:0000313" key="11">
    <source>
        <dbReference type="Proteomes" id="UP001283361"/>
    </source>
</evidence>
<evidence type="ECO:0000256" key="3">
    <source>
        <dbReference type="ARBA" id="ARBA00022723"/>
    </source>
</evidence>
<dbReference type="SUPFAM" id="SSF48264">
    <property type="entry name" value="Cytochrome P450"/>
    <property type="match status" value="1"/>
</dbReference>
<dbReference type="InterPro" id="IPR036396">
    <property type="entry name" value="Cyt_P450_sf"/>
</dbReference>
<evidence type="ECO:0000256" key="1">
    <source>
        <dbReference type="ARBA" id="ARBA00001971"/>
    </source>
</evidence>
<evidence type="ECO:0000256" key="8">
    <source>
        <dbReference type="RuleBase" id="RU000461"/>
    </source>
</evidence>
<keyword evidence="9" id="KW-0472">Membrane</keyword>
<organism evidence="10 11">
    <name type="scientific">Elysia crispata</name>
    <name type="common">lettuce slug</name>
    <dbReference type="NCBI Taxonomy" id="231223"/>
    <lineage>
        <taxon>Eukaryota</taxon>
        <taxon>Metazoa</taxon>
        <taxon>Spiralia</taxon>
        <taxon>Lophotrochozoa</taxon>
        <taxon>Mollusca</taxon>
        <taxon>Gastropoda</taxon>
        <taxon>Heterobranchia</taxon>
        <taxon>Euthyneura</taxon>
        <taxon>Panpulmonata</taxon>
        <taxon>Sacoglossa</taxon>
        <taxon>Placobranchoidea</taxon>
        <taxon>Plakobranchidae</taxon>
        <taxon>Elysia</taxon>
    </lineage>
</organism>
<keyword evidence="7 8" id="KW-0349">Heme</keyword>
<reference evidence="10" key="1">
    <citation type="journal article" date="2023" name="G3 (Bethesda)">
        <title>A reference genome for the long-term kleptoplast-retaining sea slug Elysia crispata morphotype clarki.</title>
        <authorList>
            <person name="Eastman K.E."/>
            <person name="Pendleton A.L."/>
            <person name="Shaikh M.A."/>
            <person name="Suttiyut T."/>
            <person name="Ogas R."/>
            <person name="Tomko P."/>
            <person name="Gavelis G."/>
            <person name="Widhalm J.R."/>
            <person name="Wisecaver J.H."/>
        </authorList>
    </citation>
    <scope>NUCLEOTIDE SEQUENCE</scope>
    <source>
        <strain evidence="10">ECLA1</strain>
    </source>
</reference>
<feature type="binding site" description="axial binding residue" evidence="7">
    <location>
        <position position="443"/>
    </location>
    <ligand>
        <name>heme</name>
        <dbReference type="ChEBI" id="CHEBI:30413"/>
    </ligand>
    <ligandPart>
        <name>Fe</name>
        <dbReference type="ChEBI" id="CHEBI:18248"/>
    </ligandPart>
</feature>
<dbReference type="GO" id="GO:0005506">
    <property type="term" value="F:iron ion binding"/>
    <property type="evidence" value="ECO:0007669"/>
    <property type="project" value="InterPro"/>
</dbReference>
<dbReference type="FunFam" id="1.10.630.10:FF:000036">
    <property type="entry name" value="CYtochrome P450 family"/>
    <property type="match status" value="1"/>
</dbReference>
<evidence type="ECO:0000256" key="6">
    <source>
        <dbReference type="ARBA" id="ARBA00023033"/>
    </source>
</evidence>
<dbReference type="GO" id="GO:0005737">
    <property type="term" value="C:cytoplasm"/>
    <property type="evidence" value="ECO:0007669"/>
    <property type="project" value="TreeGrafter"/>
</dbReference>
<sequence>MPGVFGLELSSALLLLIVTLCVILLVRSWLEVPQNIPPFPVRPLPIVGHIPHMVDPRRKLMEWRKTTGDLFSVYFGSTLVVVISSYDLLRETLVKQGEYFSHRHVGGILPVLNKPEGIVGSSGEVWKEHRTLTLNLLRSFGMGKLEMAENIIEEVSAYLSEISKVSGEPLDPKDLTSRSVSNVICRFLIGKRFEYDDPAYARLLEIYETFVDLAKSSGLLHWFPNLKYLPGDLFFHKKLINNFAEFTEFSGKRIQDVINKENQDCKEENFIASYLKEMKKRETTGKLTHLSKDNLIFSMSDLLTAGTDTTTTTLLWFYLYMVHYPNVQDKIYEEIERETGGSRLPCVADKAKMNFLHATILEVLRISSIVPLSLLHRVSKECTVRGYTIPKDTMIIPHLDAVHFDEQIWGDPRTFRPERFLNDKGEVVQPEQLVAFSLGRRICIGEALARMELFLFIAMTCQRFKIVPVRPDQLPPLTDTMGLTYPPTAFQVKFEERCSSASE</sequence>
<evidence type="ECO:0000256" key="5">
    <source>
        <dbReference type="ARBA" id="ARBA00023004"/>
    </source>
</evidence>
<name>A0AAE1E4D0_9GAST</name>
<comment type="similarity">
    <text evidence="2 8">Belongs to the cytochrome P450 family.</text>
</comment>
<dbReference type="GO" id="GO:0006805">
    <property type="term" value="P:xenobiotic metabolic process"/>
    <property type="evidence" value="ECO:0007669"/>
    <property type="project" value="TreeGrafter"/>
</dbReference>
<dbReference type="EMBL" id="JAWDGP010001176">
    <property type="protein sequence ID" value="KAK3793786.1"/>
    <property type="molecule type" value="Genomic_DNA"/>
</dbReference>
<gene>
    <name evidence="10" type="ORF">RRG08_061921</name>
</gene>
<dbReference type="PROSITE" id="PS00086">
    <property type="entry name" value="CYTOCHROME_P450"/>
    <property type="match status" value="1"/>
</dbReference>
<dbReference type="GO" id="GO:0020037">
    <property type="term" value="F:heme binding"/>
    <property type="evidence" value="ECO:0007669"/>
    <property type="project" value="InterPro"/>
</dbReference>
<accession>A0AAE1E4D0</accession>
<keyword evidence="3 7" id="KW-0479">Metal-binding</keyword>
<feature type="transmembrane region" description="Helical" evidence="9">
    <location>
        <begin position="12"/>
        <end position="30"/>
    </location>
</feature>
<dbReference type="InterPro" id="IPR050182">
    <property type="entry name" value="Cytochrome_P450_fam2"/>
</dbReference>
<comment type="caution">
    <text evidence="10">The sequence shown here is derived from an EMBL/GenBank/DDBJ whole genome shotgun (WGS) entry which is preliminary data.</text>
</comment>
<dbReference type="Pfam" id="PF00067">
    <property type="entry name" value="p450"/>
    <property type="match status" value="1"/>
</dbReference>
<dbReference type="AlphaFoldDB" id="A0AAE1E4D0"/>
<dbReference type="GO" id="GO:0008395">
    <property type="term" value="F:steroid hydroxylase activity"/>
    <property type="evidence" value="ECO:0007669"/>
    <property type="project" value="TreeGrafter"/>
</dbReference>
<dbReference type="GO" id="GO:0016712">
    <property type="term" value="F:oxidoreductase activity, acting on paired donors, with incorporation or reduction of molecular oxygen, reduced flavin or flavoprotein as one donor, and incorporation of one atom of oxygen"/>
    <property type="evidence" value="ECO:0007669"/>
    <property type="project" value="TreeGrafter"/>
</dbReference>
<dbReference type="Gene3D" id="1.10.630.10">
    <property type="entry name" value="Cytochrome P450"/>
    <property type="match status" value="1"/>
</dbReference>
<keyword evidence="11" id="KW-1185">Reference proteome</keyword>
<keyword evidence="9" id="KW-0812">Transmembrane</keyword>
<evidence type="ECO:0000313" key="10">
    <source>
        <dbReference type="EMBL" id="KAK3793786.1"/>
    </source>
</evidence>
<comment type="cofactor">
    <cofactor evidence="1 7">
        <name>heme</name>
        <dbReference type="ChEBI" id="CHEBI:30413"/>
    </cofactor>
</comment>
<dbReference type="InterPro" id="IPR001128">
    <property type="entry name" value="Cyt_P450"/>
</dbReference>
<evidence type="ECO:0000256" key="4">
    <source>
        <dbReference type="ARBA" id="ARBA00023002"/>
    </source>
</evidence>
<dbReference type="InterPro" id="IPR017972">
    <property type="entry name" value="Cyt_P450_CS"/>
</dbReference>
<dbReference type="InterPro" id="IPR002401">
    <property type="entry name" value="Cyt_P450_E_grp-I"/>
</dbReference>
<dbReference type="GO" id="GO:0006082">
    <property type="term" value="P:organic acid metabolic process"/>
    <property type="evidence" value="ECO:0007669"/>
    <property type="project" value="TreeGrafter"/>
</dbReference>
<evidence type="ECO:0008006" key="12">
    <source>
        <dbReference type="Google" id="ProtNLM"/>
    </source>
</evidence>
<keyword evidence="5 7" id="KW-0408">Iron</keyword>
<proteinExistence type="inferred from homology"/>
<feature type="transmembrane region" description="Helical" evidence="9">
    <location>
        <begin position="71"/>
        <end position="89"/>
    </location>
</feature>
<evidence type="ECO:0000256" key="7">
    <source>
        <dbReference type="PIRSR" id="PIRSR602401-1"/>
    </source>
</evidence>
<dbReference type="PRINTS" id="PR00463">
    <property type="entry name" value="EP450I"/>
</dbReference>
<evidence type="ECO:0000256" key="2">
    <source>
        <dbReference type="ARBA" id="ARBA00010617"/>
    </source>
</evidence>
<evidence type="ECO:0000256" key="9">
    <source>
        <dbReference type="SAM" id="Phobius"/>
    </source>
</evidence>
<keyword evidence="4 8" id="KW-0560">Oxidoreductase</keyword>
<dbReference type="PANTHER" id="PTHR24300:SF403">
    <property type="entry name" value="CYTOCHROME P450 306A1"/>
    <property type="match status" value="1"/>
</dbReference>
<dbReference type="PRINTS" id="PR00385">
    <property type="entry name" value="P450"/>
</dbReference>
<keyword evidence="9" id="KW-1133">Transmembrane helix</keyword>
<keyword evidence="6 8" id="KW-0503">Monooxygenase</keyword>
<dbReference type="PANTHER" id="PTHR24300">
    <property type="entry name" value="CYTOCHROME P450 508A4-RELATED"/>
    <property type="match status" value="1"/>
</dbReference>
<protein>
    <recommendedName>
        <fullName evidence="12">Cytochrome P450</fullName>
    </recommendedName>
</protein>